<dbReference type="NCBIfam" id="NF033488">
    <property type="entry name" value="lmo0937_fam_TM"/>
    <property type="match status" value="1"/>
</dbReference>
<dbReference type="GeneID" id="57094754"/>
<feature type="transmembrane region" description="Helical" evidence="1">
    <location>
        <begin position="29"/>
        <end position="45"/>
    </location>
</feature>
<organism evidence="2 3">
    <name type="scientific">Nostoc punctiforme FACHB-252</name>
    <dbReference type="NCBI Taxonomy" id="1357509"/>
    <lineage>
        <taxon>Bacteria</taxon>
        <taxon>Bacillati</taxon>
        <taxon>Cyanobacteriota</taxon>
        <taxon>Cyanophyceae</taxon>
        <taxon>Nostocales</taxon>
        <taxon>Nostocaceae</taxon>
        <taxon>Nostoc</taxon>
    </lineage>
</organism>
<dbReference type="InterPro" id="IPR043727">
    <property type="entry name" value="Lmo0937-like"/>
</dbReference>
<reference evidence="2 3" key="1">
    <citation type="journal article" date="2020" name="ISME J.">
        <title>Comparative genomics reveals insights into cyanobacterial evolution and habitat adaptation.</title>
        <authorList>
            <person name="Chen M.Y."/>
            <person name="Teng W.K."/>
            <person name="Zhao L."/>
            <person name="Hu C.X."/>
            <person name="Zhou Y.K."/>
            <person name="Han B.P."/>
            <person name="Song L.R."/>
            <person name="Shu W.S."/>
        </authorList>
    </citation>
    <scope>NUCLEOTIDE SEQUENCE [LARGE SCALE GENOMIC DNA]</scope>
    <source>
        <strain evidence="2 3">FACHB-252</strain>
    </source>
</reference>
<gene>
    <name evidence="2" type="ORF">H6G94_03810</name>
</gene>
<dbReference type="Proteomes" id="UP000606396">
    <property type="component" value="Unassembled WGS sequence"/>
</dbReference>
<dbReference type="RefSeq" id="WP_099067457.1">
    <property type="nucleotide sequence ID" value="NZ_JACJTC010000002.1"/>
</dbReference>
<evidence type="ECO:0000256" key="1">
    <source>
        <dbReference type="SAM" id="Phobius"/>
    </source>
</evidence>
<name>A0ABR8H540_NOSPU</name>
<evidence type="ECO:0000313" key="2">
    <source>
        <dbReference type="EMBL" id="MBD2610407.1"/>
    </source>
</evidence>
<dbReference type="Pfam" id="PF18919">
    <property type="entry name" value="DUF5670"/>
    <property type="match status" value="1"/>
</dbReference>
<keyword evidence="1" id="KW-0472">Membrane</keyword>
<accession>A0ABR8H540</accession>
<evidence type="ECO:0000313" key="3">
    <source>
        <dbReference type="Proteomes" id="UP000606396"/>
    </source>
</evidence>
<protein>
    <submittedName>
        <fullName evidence="2">Lmo0937 family membrane protein</fullName>
    </submittedName>
</protein>
<keyword evidence="1" id="KW-0812">Transmembrane</keyword>
<keyword evidence="3" id="KW-1185">Reference proteome</keyword>
<comment type="caution">
    <text evidence="2">The sequence shown here is derived from an EMBL/GenBank/DDBJ whole genome shotgun (WGS) entry which is preliminary data.</text>
</comment>
<proteinExistence type="predicted"/>
<dbReference type="EMBL" id="JACJTC010000002">
    <property type="protein sequence ID" value="MBD2610407.1"/>
    <property type="molecule type" value="Genomic_DNA"/>
</dbReference>
<sequence length="50" mass="5535">MFSILWGVVVVLFAFWALGLVLHIAGNLIHAVLLIAIALAIYNFLKVRDV</sequence>
<keyword evidence="1" id="KW-1133">Transmembrane helix</keyword>